<reference evidence="1 2" key="1">
    <citation type="submission" date="2020-02" db="EMBL/GenBank/DDBJ databases">
        <title>Draft genome sequence of two Spirosoma agri KCTC 52727 and Spirosoma terrae KCTC 52035.</title>
        <authorList>
            <person name="Rojas J."/>
            <person name="Ambika Manirajan B."/>
            <person name="Suarez C."/>
            <person name="Ratering S."/>
            <person name="Schnell S."/>
        </authorList>
    </citation>
    <scope>NUCLEOTIDE SEQUENCE [LARGE SCALE GENOMIC DNA]</scope>
    <source>
        <strain evidence="1 2">KCTC 52035</strain>
    </source>
</reference>
<proteinExistence type="predicted"/>
<evidence type="ECO:0000313" key="1">
    <source>
        <dbReference type="EMBL" id="NDU95906.1"/>
    </source>
</evidence>
<sequence length="60" mass="6535">MKKLVKFDVTRVTAQQLTAIRGGKSLVLSEALEFSGDTISDEYATTCTGSDHDTRPTDND</sequence>
<dbReference type="AlphaFoldDB" id="A0A6L9L5S5"/>
<name>A0A6L9L5S5_9BACT</name>
<dbReference type="Proteomes" id="UP000474175">
    <property type="component" value="Unassembled WGS sequence"/>
</dbReference>
<dbReference type="EMBL" id="JAAFZH010000005">
    <property type="protein sequence ID" value="NDU95906.1"/>
    <property type="molecule type" value="Genomic_DNA"/>
</dbReference>
<protein>
    <submittedName>
        <fullName evidence="1">Uncharacterized protein</fullName>
    </submittedName>
</protein>
<dbReference type="RefSeq" id="WP_163948902.1">
    <property type="nucleotide sequence ID" value="NZ_JAAFZH010000005.1"/>
</dbReference>
<keyword evidence="2" id="KW-1185">Reference proteome</keyword>
<accession>A0A6L9L5S5</accession>
<evidence type="ECO:0000313" key="2">
    <source>
        <dbReference type="Proteomes" id="UP000474175"/>
    </source>
</evidence>
<gene>
    <name evidence="1" type="ORF">GK108_13570</name>
</gene>
<comment type="caution">
    <text evidence="1">The sequence shown here is derived from an EMBL/GenBank/DDBJ whole genome shotgun (WGS) entry which is preliminary data.</text>
</comment>
<organism evidence="1 2">
    <name type="scientific">Spirosoma terrae</name>
    <dbReference type="NCBI Taxonomy" id="1968276"/>
    <lineage>
        <taxon>Bacteria</taxon>
        <taxon>Pseudomonadati</taxon>
        <taxon>Bacteroidota</taxon>
        <taxon>Cytophagia</taxon>
        <taxon>Cytophagales</taxon>
        <taxon>Cytophagaceae</taxon>
        <taxon>Spirosoma</taxon>
    </lineage>
</organism>